<keyword evidence="10" id="KW-1185">Reference proteome</keyword>
<evidence type="ECO:0000256" key="7">
    <source>
        <dbReference type="ARBA" id="ARBA00023033"/>
    </source>
</evidence>
<comment type="cofactor">
    <cofactor evidence="1 8">
        <name>heme</name>
        <dbReference type="ChEBI" id="CHEBI:30413"/>
    </cofactor>
</comment>
<dbReference type="Pfam" id="PF00067">
    <property type="entry name" value="p450"/>
    <property type="match status" value="1"/>
</dbReference>
<dbReference type="PANTHER" id="PTHR24287">
    <property type="entry name" value="P450, PUTATIVE (EUROFUNG)-RELATED"/>
    <property type="match status" value="1"/>
</dbReference>
<dbReference type="PRINTS" id="PR00464">
    <property type="entry name" value="EP450II"/>
</dbReference>
<keyword evidence="5" id="KW-0560">Oxidoreductase</keyword>
<dbReference type="PRINTS" id="PR01239">
    <property type="entry name" value="EP450IICYP52"/>
</dbReference>
<keyword evidence="7" id="KW-0503">Monooxygenase</keyword>
<dbReference type="InterPro" id="IPR036396">
    <property type="entry name" value="Cyt_P450_sf"/>
</dbReference>
<keyword evidence="3 8" id="KW-0349">Heme</keyword>
<keyword evidence="6 8" id="KW-0408">Iron</keyword>
<evidence type="ECO:0000256" key="3">
    <source>
        <dbReference type="ARBA" id="ARBA00022617"/>
    </source>
</evidence>
<dbReference type="GO" id="GO:0020037">
    <property type="term" value="F:heme binding"/>
    <property type="evidence" value="ECO:0007669"/>
    <property type="project" value="InterPro"/>
</dbReference>
<evidence type="ECO:0000256" key="2">
    <source>
        <dbReference type="ARBA" id="ARBA00010617"/>
    </source>
</evidence>
<sequence length="506" mass="57669">MPTPSFTLILLIACCYPIYQLWKSISYRWAVRKAGCSLPKRYKHIAPFWGLDLVKKRVESMKLGNTLALDNYLFSTYGKTVQTNSWGTKQYVTMDPQNIQTICATYVDKFGAAPLNSAISQPFLGDGIMNTDGAQWKRSRNLLNPVFARSQIAELSSFEVHVNRLIEMIPLDTTVDMQPLFKMLFLDANTEFIFGKSANSLAPETSSPIARRLPTTFDAALRGMRRRFILGKLGFLAGGNEEYARNCRETHEIVDSFVDEECELQKLEREKGDQNLNSQTTPYNYVLLKELVRTTDDRKFIRNELMNVFFPARDTAATMTGNIVFLLARHPKVWDTLREEVLSIGDRHLNFELLKSMKYLQAVMNEGLRILNPVARSWKTCLEACVLPHGGGPTGEDPILLQPGDQVDMAFGALHIDPDIWGEDALEFKPERWAGLKQSWNFIPFLGGRRICPAQQNVLTDMSYVLVRLMQRFKTCENRDDCMEYVEEFVFTKESRNGIKVAFSAA</sequence>
<gene>
    <name evidence="9" type="ORF">HYFRA_00003078</name>
</gene>
<comment type="caution">
    <text evidence="9">The sequence shown here is derived from an EMBL/GenBank/DDBJ whole genome shotgun (WGS) entry which is preliminary data.</text>
</comment>
<dbReference type="Gene3D" id="1.10.630.10">
    <property type="entry name" value="Cytochrome P450"/>
    <property type="match status" value="1"/>
</dbReference>
<dbReference type="InterPro" id="IPR002402">
    <property type="entry name" value="Cyt_P450_E_grp-II"/>
</dbReference>
<dbReference type="CDD" id="cd11063">
    <property type="entry name" value="CYP52"/>
    <property type="match status" value="1"/>
</dbReference>
<dbReference type="GO" id="GO:0016712">
    <property type="term" value="F:oxidoreductase activity, acting on paired donors, with incorporation or reduction of molecular oxygen, reduced flavin or flavoprotein as one donor, and incorporation of one atom of oxygen"/>
    <property type="evidence" value="ECO:0007669"/>
    <property type="project" value="InterPro"/>
</dbReference>
<evidence type="ECO:0008006" key="11">
    <source>
        <dbReference type="Google" id="ProtNLM"/>
    </source>
</evidence>
<dbReference type="PANTHER" id="PTHR24287:SF17">
    <property type="entry name" value="P450, PUTATIVE (EUROFUNG)-RELATED"/>
    <property type="match status" value="1"/>
</dbReference>
<evidence type="ECO:0000313" key="10">
    <source>
        <dbReference type="Proteomes" id="UP000696280"/>
    </source>
</evidence>
<dbReference type="InterPro" id="IPR001128">
    <property type="entry name" value="Cyt_P450"/>
</dbReference>
<reference evidence="9" key="1">
    <citation type="submission" date="2021-07" db="EMBL/GenBank/DDBJ databases">
        <authorList>
            <person name="Durling M."/>
        </authorList>
    </citation>
    <scope>NUCLEOTIDE SEQUENCE</scope>
</reference>
<dbReference type="EMBL" id="CAJVRL010000038">
    <property type="protein sequence ID" value="CAG8950861.1"/>
    <property type="molecule type" value="Genomic_DNA"/>
</dbReference>
<evidence type="ECO:0000256" key="5">
    <source>
        <dbReference type="ARBA" id="ARBA00023002"/>
    </source>
</evidence>
<protein>
    <recommendedName>
        <fullName evidence="11">Cytochrome P450</fullName>
    </recommendedName>
</protein>
<dbReference type="InterPro" id="IPR002974">
    <property type="entry name" value="Cyt_P450_E_CYP52_ascomycetes"/>
</dbReference>
<accession>A0A9N9KPC1</accession>
<keyword evidence="4 8" id="KW-0479">Metal-binding</keyword>
<dbReference type="InterPro" id="IPR047146">
    <property type="entry name" value="Cyt_P450_E_CYP52_fungi"/>
</dbReference>
<evidence type="ECO:0000313" key="9">
    <source>
        <dbReference type="EMBL" id="CAG8950861.1"/>
    </source>
</evidence>
<comment type="similarity">
    <text evidence="2">Belongs to the cytochrome P450 family.</text>
</comment>
<evidence type="ECO:0000256" key="4">
    <source>
        <dbReference type="ARBA" id="ARBA00022723"/>
    </source>
</evidence>
<dbReference type="GO" id="GO:0005506">
    <property type="term" value="F:iron ion binding"/>
    <property type="evidence" value="ECO:0007669"/>
    <property type="project" value="InterPro"/>
</dbReference>
<dbReference type="AlphaFoldDB" id="A0A9N9KPC1"/>
<dbReference type="SUPFAM" id="SSF48264">
    <property type="entry name" value="Cytochrome P450"/>
    <property type="match status" value="1"/>
</dbReference>
<evidence type="ECO:0000256" key="8">
    <source>
        <dbReference type="PIRSR" id="PIRSR602402-1"/>
    </source>
</evidence>
<dbReference type="Proteomes" id="UP000696280">
    <property type="component" value="Unassembled WGS sequence"/>
</dbReference>
<organism evidence="9 10">
    <name type="scientific">Hymenoscyphus fraxineus</name>
    <dbReference type="NCBI Taxonomy" id="746836"/>
    <lineage>
        <taxon>Eukaryota</taxon>
        <taxon>Fungi</taxon>
        <taxon>Dikarya</taxon>
        <taxon>Ascomycota</taxon>
        <taxon>Pezizomycotina</taxon>
        <taxon>Leotiomycetes</taxon>
        <taxon>Helotiales</taxon>
        <taxon>Helotiaceae</taxon>
        <taxon>Hymenoscyphus</taxon>
    </lineage>
</organism>
<feature type="binding site" description="axial binding residue" evidence="8">
    <location>
        <position position="452"/>
    </location>
    <ligand>
        <name>heme</name>
        <dbReference type="ChEBI" id="CHEBI:30413"/>
    </ligand>
    <ligandPart>
        <name>Fe</name>
        <dbReference type="ChEBI" id="CHEBI:18248"/>
    </ligandPart>
</feature>
<evidence type="ECO:0000256" key="6">
    <source>
        <dbReference type="ARBA" id="ARBA00023004"/>
    </source>
</evidence>
<proteinExistence type="inferred from homology"/>
<dbReference type="OrthoDB" id="1470350at2759"/>
<name>A0A9N9KPC1_9HELO</name>
<evidence type="ECO:0000256" key="1">
    <source>
        <dbReference type="ARBA" id="ARBA00001971"/>
    </source>
</evidence>